<dbReference type="WBParaSite" id="PSAMB.scaffold272size59799.g4009.t1">
    <property type="protein sequence ID" value="PSAMB.scaffold272size59799.g4009.t1"/>
    <property type="gene ID" value="PSAMB.scaffold272size59799.g4009"/>
</dbReference>
<evidence type="ECO:0000256" key="3">
    <source>
        <dbReference type="ARBA" id="ARBA00022723"/>
    </source>
</evidence>
<dbReference type="PANTHER" id="PTHR10342">
    <property type="entry name" value="ARYLSULFATASE"/>
    <property type="match status" value="1"/>
</dbReference>
<dbReference type="InterPro" id="IPR024607">
    <property type="entry name" value="Sulfatase_CS"/>
</dbReference>
<keyword evidence="7" id="KW-0732">Signal</keyword>
<evidence type="ECO:0000313" key="10">
    <source>
        <dbReference type="WBParaSite" id="PSAMB.scaffold272size59799.g4009.t1"/>
    </source>
</evidence>
<dbReference type="InterPro" id="IPR000917">
    <property type="entry name" value="Sulfatase_N"/>
</dbReference>
<keyword evidence="5" id="KW-0106">Calcium</keyword>
<evidence type="ECO:0000256" key="6">
    <source>
        <dbReference type="ARBA" id="ARBA00023180"/>
    </source>
</evidence>
<evidence type="ECO:0000256" key="2">
    <source>
        <dbReference type="ARBA" id="ARBA00008779"/>
    </source>
</evidence>
<dbReference type="InterPro" id="IPR047115">
    <property type="entry name" value="ARSB"/>
</dbReference>
<feature type="domain" description="Sulfatase N-terminal" evidence="8">
    <location>
        <begin position="33"/>
        <end position="252"/>
    </location>
</feature>
<dbReference type="Gene3D" id="3.30.1120.10">
    <property type="match status" value="1"/>
</dbReference>
<feature type="signal peptide" evidence="7">
    <location>
        <begin position="1"/>
        <end position="21"/>
    </location>
</feature>
<dbReference type="GO" id="GO:0008484">
    <property type="term" value="F:sulfuric ester hydrolase activity"/>
    <property type="evidence" value="ECO:0007669"/>
    <property type="project" value="InterPro"/>
</dbReference>
<accession>A0A914VZR2</accession>
<dbReference type="InterPro" id="IPR017850">
    <property type="entry name" value="Alkaline_phosphatase_core_sf"/>
</dbReference>
<dbReference type="Pfam" id="PF00884">
    <property type="entry name" value="Sulfatase"/>
    <property type="match status" value="1"/>
</dbReference>
<dbReference type="PANTHER" id="PTHR10342:SF274">
    <property type="entry name" value="ARYLSULFATASE B"/>
    <property type="match status" value="1"/>
</dbReference>
<dbReference type="AlphaFoldDB" id="A0A914VZR2"/>
<name>A0A914VZR2_9BILA</name>
<comment type="similarity">
    <text evidence="2">Belongs to the sulfatase family.</text>
</comment>
<reference evidence="10" key="1">
    <citation type="submission" date="2022-11" db="UniProtKB">
        <authorList>
            <consortium name="WormBaseParasite"/>
        </authorList>
    </citation>
    <scope>IDENTIFICATION</scope>
</reference>
<protein>
    <submittedName>
        <fullName evidence="10">Sulfatase N-terminal domain-containing protein</fullName>
    </submittedName>
</protein>
<keyword evidence="3" id="KW-0479">Metal-binding</keyword>
<evidence type="ECO:0000256" key="7">
    <source>
        <dbReference type="SAM" id="SignalP"/>
    </source>
</evidence>
<feature type="chain" id="PRO_5037295144" evidence="7">
    <location>
        <begin position="22"/>
        <end position="395"/>
    </location>
</feature>
<dbReference type="GO" id="GO:0046872">
    <property type="term" value="F:metal ion binding"/>
    <property type="evidence" value="ECO:0007669"/>
    <property type="project" value="UniProtKB-KW"/>
</dbReference>
<keyword evidence="4" id="KW-0378">Hydrolase</keyword>
<keyword evidence="9" id="KW-1185">Reference proteome</keyword>
<dbReference type="Proteomes" id="UP000887566">
    <property type="component" value="Unplaced"/>
</dbReference>
<organism evidence="9 10">
    <name type="scientific">Plectus sambesii</name>
    <dbReference type="NCBI Taxonomy" id="2011161"/>
    <lineage>
        <taxon>Eukaryota</taxon>
        <taxon>Metazoa</taxon>
        <taxon>Ecdysozoa</taxon>
        <taxon>Nematoda</taxon>
        <taxon>Chromadorea</taxon>
        <taxon>Plectida</taxon>
        <taxon>Plectina</taxon>
        <taxon>Plectoidea</taxon>
        <taxon>Plectidae</taxon>
        <taxon>Plectus</taxon>
    </lineage>
</organism>
<keyword evidence="6" id="KW-0325">Glycoprotein</keyword>
<evidence type="ECO:0000256" key="5">
    <source>
        <dbReference type="ARBA" id="ARBA00022837"/>
    </source>
</evidence>
<dbReference type="PROSITE" id="PS00149">
    <property type="entry name" value="SULFATASE_2"/>
    <property type="match status" value="1"/>
</dbReference>
<sequence>MHAKPLLLLSLLLFFERECTASTANKFFVDQRPNILFLMVDDLGFNDVSWRDPRMQTPELEKLAFDKHTVLLNQSYVNQECSPTRSSFLTGIYPHHVGVQDGVFQIMEPSGVPTWFKFLPEDLKTLGYGTYIVGKWHLGYCNESYLPTSRGFDKHFGIYQAMADHYTHFSGPITRPMRELAGGSDFGLDFWYQNVAQWGYGDRYSTDIYVEKTKLFLEEHDKSDPFFLYLAFQAPHFPLQVPKKYTMNCKQKTEDRRLLCVVYNYAQPEIGADMFGGGSGAAVRVGKYKLIVGNPGYFNDWYEVDATDINWRNADSYKPQGPLDSKVFLFDLNADPTESNNLAEQLPEITEIMLELLKEIGRSAMPSVHVSQADLRGHPSNFNNTLASGWCNYVD</sequence>
<dbReference type="Gene3D" id="3.40.720.10">
    <property type="entry name" value="Alkaline Phosphatase, subunit A"/>
    <property type="match status" value="1"/>
</dbReference>
<evidence type="ECO:0000259" key="8">
    <source>
        <dbReference type="Pfam" id="PF00884"/>
    </source>
</evidence>
<evidence type="ECO:0000313" key="9">
    <source>
        <dbReference type="Proteomes" id="UP000887566"/>
    </source>
</evidence>
<evidence type="ECO:0000256" key="1">
    <source>
        <dbReference type="ARBA" id="ARBA00001913"/>
    </source>
</evidence>
<proteinExistence type="inferred from homology"/>
<evidence type="ECO:0000256" key="4">
    <source>
        <dbReference type="ARBA" id="ARBA00022801"/>
    </source>
</evidence>
<dbReference type="SUPFAM" id="SSF53649">
    <property type="entry name" value="Alkaline phosphatase-like"/>
    <property type="match status" value="2"/>
</dbReference>
<comment type="cofactor">
    <cofactor evidence="1">
        <name>Ca(2+)</name>
        <dbReference type="ChEBI" id="CHEBI:29108"/>
    </cofactor>
</comment>